<comment type="similarity">
    <text evidence="2">Belongs to the terpene cyclase/mutase family.</text>
</comment>
<proteinExistence type="inferred from homology"/>
<dbReference type="EMBL" id="LGUF01000007">
    <property type="protein sequence ID" value="KON87896.1"/>
    <property type="molecule type" value="Genomic_DNA"/>
</dbReference>
<dbReference type="GO" id="GO:0016104">
    <property type="term" value="P:triterpenoid biosynthetic process"/>
    <property type="evidence" value="ECO:0007669"/>
    <property type="project" value="InterPro"/>
</dbReference>
<dbReference type="STRING" id="1459.AF332_14365"/>
<feature type="domain" description="Squalene cyclase C-terminal" evidence="4">
    <location>
        <begin position="304"/>
        <end position="618"/>
    </location>
</feature>
<keyword evidence="3" id="KW-0677">Repeat</keyword>
<dbReference type="PANTHER" id="PTHR11764">
    <property type="entry name" value="TERPENE CYCLASE/MUTASE FAMILY MEMBER"/>
    <property type="match status" value="1"/>
</dbReference>
<dbReference type="Gene3D" id="1.50.10.20">
    <property type="match status" value="2"/>
</dbReference>
<accession>A0A0M0GEN6</accession>
<comment type="pathway">
    <text evidence="1">Secondary metabolite biosynthesis; hopanoid biosynthesis.</text>
</comment>
<evidence type="ECO:0000256" key="3">
    <source>
        <dbReference type="ARBA" id="ARBA00022737"/>
    </source>
</evidence>
<feature type="domain" description="Squalene cyclase N-terminal" evidence="5">
    <location>
        <begin position="13"/>
        <end position="289"/>
    </location>
</feature>
<dbReference type="InterPro" id="IPR008930">
    <property type="entry name" value="Terpenoid_cyclase/PrenylTrfase"/>
</dbReference>
<evidence type="ECO:0000313" key="6">
    <source>
        <dbReference type="EMBL" id="KON87896.1"/>
    </source>
</evidence>
<dbReference type="GO" id="GO:0016866">
    <property type="term" value="F:intramolecular transferase activity"/>
    <property type="evidence" value="ECO:0007669"/>
    <property type="project" value="InterPro"/>
</dbReference>
<dbReference type="AlphaFoldDB" id="A0A0M0GEN6"/>
<dbReference type="InterPro" id="IPR018333">
    <property type="entry name" value="Squalene_cyclase"/>
</dbReference>
<dbReference type="Pfam" id="PF13243">
    <property type="entry name" value="SQHop_cyclase_C"/>
    <property type="match status" value="1"/>
</dbReference>
<dbReference type="SUPFAM" id="SSF48239">
    <property type="entry name" value="Terpenoid cyclases/Protein prenyltransferases"/>
    <property type="match status" value="2"/>
</dbReference>
<evidence type="ECO:0000256" key="1">
    <source>
        <dbReference type="ARBA" id="ARBA00004999"/>
    </source>
</evidence>
<dbReference type="Pfam" id="PF13249">
    <property type="entry name" value="SQHop_cyclase_N"/>
    <property type="match status" value="1"/>
</dbReference>
<comment type="caution">
    <text evidence="6">The sequence shown here is derived from an EMBL/GenBank/DDBJ whole genome shotgun (WGS) entry which is preliminary data.</text>
</comment>
<reference evidence="7" key="1">
    <citation type="submission" date="2015-07" db="EMBL/GenBank/DDBJ databases">
        <title>Fjat-10036 dsm4.</title>
        <authorList>
            <person name="Liu B."/>
            <person name="Wang J."/>
            <person name="Zhu Y."/>
            <person name="Liu G."/>
            <person name="Chen Q."/>
            <person name="Chen Z."/>
            <person name="Lan J."/>
            <person name="Che J."/>
            <person name="Ge C."/>
            <person name="Shi H."/>
            <person name="Pan Z."/>
            <person name="Liu X."/>
        </authorList>
    </citation>
    <scope>NUCLEOTIDE SEQUENCE [LARGE SCALE GENOMIC DNA]</scope>
    <source>
        <strain evidence="7">DSM 4</strain>
    </source>
</reference>
<protein>
    <submittedName>
        <fullName evidence="6">Squalene-hopene cyclase</fullName>
    </submittedName>
</protein>
<dbReference type="RefSeq" id="WP_053435251.1">
    <property type="nucleotide sequence ID" value="NZ_LGUF01000007.1"/>
</dbReference>
<dbReference type="PATRIC" id="fig|1459.3.peg.3105"/>
<dbReference type="NCBIfam" id="TIGR01787">
    <property type="entry name" value="squalene_cyclas"/>
    <property type="match status" value="1"/>
</dbReference>
<dbReference type="InterPro" id="IPR032696">
    <property type="entry name" value="SQ_cyclase_C"/>
</dbReference>
<dbReference type="Proteomes" id="UP000037109">
    <property type="component" value="Unassembled WGS sequence"/>
</dbReference>
<keyword evidence="7" id="KW-1185">Reference proteome</keyword>
<dbReference type="InterPro" id="IPR032697">
    <property type="entry name" value="SQ_cyclase_N"/>
</dbReference>
<dbReference type="GO" id="GO:0005811">
    <property type="term" value="C:lipid droplet"/>
    <property type="evidence" value="ECO:0007669"/>
    <property type="project" value="InterPro"/>
</dbReference>
<dbReference type="OrthoDB" id="9758578at2"/>
<gene>
    <name evidence="6" type="ORF">AF332_14365</name>
</gene>
<sequence length="624" mass="70310">MNDTVSGINYLIAALRKDQTHDGSWNYPFETGISTDAYMIILLRTLEIHDEKLIQGLAARIISKQEENGAWKIFEDEKDGNATATLEAYYGLLYSGFIQRENPRMKAARKFILEHGGMESVNVFTKIMLSSTGQYPWPESFPIPVEIMLMPLSFPFNFYQFSVYGRVNLAPILILAEKKFSIKTKNSPDLSDLLLTRTGEVQWDIQPEYRSLLSFIKEGAEDLIGLPKQLHSLAMDRAKKYMLERIEPDGTFYSYFSSTFLMIFALLSLGYSKDDPVIKKAVAGLKSLRTDIDGLPHMQYANASVWNTSLISTALQLAGLSPDDPAVRKANAYLLERQQDQFGDWVIHNPNSLPGGWGFSDVNTRNPDIDDTTASLRAIGRTVEGSPINQDAWDRGIHWLLSMQNDDGGWPSFERNTENPLLDFLPIEKGEYMFGDPTSADLTGRTLEFLGNYTNLPDHDPAFKNAINWLLNNQEQNGSWYGRWGICYIYGTWAAVTGLIAAGLSTNHSTIRKAADWLYSIQNEDGGWGESCLSDSHKTYVPLNASTLTDTAWALDALIAAEDQPTEGIQKGIDYLLNSIDKNDWTTAYPKGQAMAGSFYIHYHSYRFIFPLMALAHFHWKFGQ</sequence>
<organism evidence="6 7">
    <name type="scientific">Sporosarcina globispora</name>
    <name type="common">Bacillus globisporus</name>
    <dbReference type="NCBI Taxonomy" id="1459"/>
    <lineage>
        <taxon>Bacteria</taxon>
        <taxon>Bacillati</taxon>
        <taxon>Bacillota</taxon>
        <taxon>Bacilli</taxon>
        <taxon>Bacillales</taxon>
        <taxon>Caryophanaceae</taxon>
        <taxon>Sporosarcina</taxon>
    </lineage>
</organism>
<dbReference type="SFLD" id="SFLDG01016">
    <property type="entry name" value="Prenyltransferase_Like_2"/>
    <property type="match status" value="1"/>
</dbReference>
<name>A0A0M0GEN6_SPOGL</name>
<evidence type="ECO:0000256" key="2">
    <source>
        <dbReference type="ARBA" id="ARBA00009755"/>
    </source>
</evidence>
<evidence type="ECO:0000259" key="5">
    <source>
        <dbReference type="Pfam" id="PF13249"/>
    </source>
</evidence>
<evidence type="ECO:0000259" key="4">
    <source>
        <dbReference type="Pfam" id="PF13243"/>
    </source>
</evidence>
<dbReference type="UniPathway" id="UPA00337"/>
<dbReference type="PANTHER" id="PTHR11764:SF20">
    <property type="entry name" value="LANOSTEROL SYNTHASE"/>
    <property type="match status" value="1"/>
</dbReference>
<evidence type="ECO:0000313" key="7">
    <source>
        <dbReference type="Proteomes" id="UP000037109"/>
    </source>
</evidence>